<gene>
    <name evidence="1" type="ORF">BC742_2103</name>
</gene>
<protein>
    <submittedName>
        <fullName evidence="1">Uncharacterized protein</fullName>
    </submittedName>
</protein>
<evidence type="ECO:0000313" key="2">
    <source>
        <dbReference type="Proteomes" id="UP000269493"/>
    </source>
</evidence>
<dbReference type="AlphaFoldDB" id="A0A495VQ63"/>
<name>A0A495VQ63_9BACT</name>
<organism evidence="1 2">
    <name type="scientific">Coprobacter fastidiosus NSB1 = JCM 33896</name>
    <dbReference type="NCBI Taxonomy" id="1349822"/>
    <lineage>
        <taxon>Bacteria</taxon>
        <taxon>Pseudomonadati</taxon>
        <taxon>Bacteroidota</taxon>
        <taxon>Bacteroidia</taxon>
        <taxon>Bacteroidales</taxon>
        <taxon>Barnesiellaceae</taxon>
        <taxon>Coprobacter</taxon>
    </lineage>
</organism>
<keyword evidence="2" id="KW-1185">Reference proteome</keyword>
<accession>A0A495VQ63</accession>
<comment type="caution">
    <text evidence="1">The sequence shown here is derived from an EMBL/GenBank/DDBJ whole genome shotgun (WGS) entry which is preliminary data.</text>
</comment>
<dbReference type="Proteomes" id="UP000269493">
    <property type="component" value="Unassembled WGS sequence"/>
</dbReference>
<sequence length="70" mass="8310">MWDISELNLSLLFLSEIDKYVKSMFEFSDAENIIKSFFCFLPVFFSSSDNLRLFLVKTIKYPRKKLSNLT</sequence>
<dbReference type="EMBL" id="RBXN01000007">
    <property type="protein sequence ID" value="RKT50563.1"/>
    <property type="molecule type" value="Genomic_DNA"/>
</dbReference>
<proteinExistence type="predicted"/>
<reference evidence="1 2" key="1">
    <citation type="submission" date="2018-10" db="EMBL/GenBank/DDBJ databases">
        <title>Genomic Encyclopedia of Archaeal and Bacterial Type Strains, Phase II (KMG-II): from individual species to whole genera.</title>
        <authorList>
            <person name="Goeker M."/>
        </authorList>
    </citation>
    <scope>NUCLEOTIDE SEQUENCE [LARGE SCALE GENOMIC DNA]</scope>
    <source>
        <strain evidence="1 2">NSB1</strain>
    </source>
</reference>
<evidence type="ECO:0000313" key="1">
    <source>
        <dbReference type="EMBL" id="RKT50563.1"/>
    </source>
</evidence>